<proteinExistence type="predicted"/>
<keyword evidence="4 5" id="KW-0472">Membrane</keyword>
<feature type="transmembrane region" description="Helical" evidence="5">
    <location>
        <begin position="24"/>
        <end position="41"/>
    </location>
</feature>
<dbReference type="Proteomes" id="UP000034140">
    <property type="component" value="Unassembled WGS sequence"/>
</dbReference>
<evidence type="ECO:0000313" key="7">
    <source>
        <dbReference type="Proteomes" id="UP000034140"/>
    </source>
</evidence>
<organism evidence="6 7">
    <name type="scientific">candidate division WS6 bacterium GW2011_GWC1_36_11</name>
    <dbReference type="NCBI Taxonomy" id="1619090"/>
    <lineage>
        <taxon>Bacteria</taxon>
        <taxon>Candidatus Dojkabacteria</taxon>
    </lineage>
</organism>
<gene>
    <name evidence="6" type="ORF">UR96_C0026G0003</name>
</gene>
<feature type="transmembrane region" description="Helical" evidence="5">
    <location>
        <begin position="61"/>
        <end position="84"/>
    </location>
</feature>
<keyword evidence="3 5" id="KW-1133">Transmembrane helix</keyword>
<comment type="subcellular location">
    <subcellularLocation>
        <location evidence="1">Membrane</location>
        <topology evidence="1">Multi-pass membrane protein</topology>
    </subcellularLocation>
</comment>
<evidence type="ECO:0000313" key="6">
    <source>
        <dbReference type="EMBL" id="KKP91853.1"/>
    </source>
</evidence>
<accession>A0A0G0DEJ4</accession>
<evidence type="ECO:0000256" key="3">
    <source>
        <dbReference type="ARBA" id="ARBA00022989"/>
    </source>
</evidence>
<dbReference type="PANTHER" id="PTHR36460:SF1">
    <property type="entry name" value="UPF0132 DOMAIN PROTEIN (AFU_ORTHOLOGUE AFUA_3G10255)"/>
    <property type="match status" value="1"/>
</dbReference>
<evidence type="ECO:0000256" key="5">
    <source>
        <dbReference type="SAM" id="Phobius"/>
    </source>
</evidence>
<dbReference type="GO" id="GO:0016020">
    <property type="term" value="C:membrane"/>
    <property type="evidence" value="ECO:0007669"/>
    <property type="project" value="UniProtKB-SubCell"/>
</dbReference>
<protein>
    <submittedName>
        <fullName evidence="6">Uncharacterized protein</fullName>
    </submittedName>
</protein>
<evidence type="ECO:0000256" key="1">
    <source>
        <dbReference type="ARBA" id="ARBA00004141"/>
    </source>
</evidence>
<name>A0A0G0DEJ4_9BACT</name>
<sequence>MAEEKKAKKIFTLEEIKYNEKNQWMGVLACIPVVGLILMFVEKDDNFVRYMGAQYTLVGVLQFFSWVPVIGWLLAPVTVVLILVGMFKAYKGERFDVPVISGLGLKLLSAI</sequence>
<reference evidence="6 7" key="1">
    <citation type="journal article" date="2015" name="Nature">
        <title>rRNA introns, odd ribosomes, and small enigmatic genomes across a large radiation of phyla.</title>
        <authorList>
            <person name="Brown C.T."/>
            <person name="Hug L.A."/>
            <person name="Thomas B.C."/>
            <person name="Sharon I."/>
            <person name="Castelle C.J."/>
            <person name="Singh A."/>
            <person name="Wilkins M.J."/>
            <person name="Williams K.H."/>
            <person name="Banfield J.F."/>
        </authorList>
    </citation>
    <scope>NUCLEOTIDE SEQUENCE [LARGE SCALE GENOMIC DNA]</scope>
</reference>
<evidence type="ECO:0000256" key="4">
    <source>
        <dbReference type="ARBA" id="ARBA00023136"/>
    </source>
</evidence>
<dbReference type="PANTHER" id="PTHR36460">
    <property type="entry name" value="UPF0132 DOMAIN PROTEIN (AFU_ORTHOLOGUE AFUA_3G10255)"/>
    <property type="match status" value="1"/>
</dbReference>
<dbReference type="EMBL" id="LBRE01000026">
    <property type="protein sequence ID" value="KKP91853.1"/>
    <property type="molecule type" value="Genomic_DNA"/>
</dbReference>
<keyword evidence="2 5" id="KW-0812">Transmembrane</keyword>
<dbReference type="AlphaFoldDB" id="A0A0G0DEJ4"/>
<comment type="caution">
    <text evidence="6">The sequence shown here is derived from an EMBL/GenBank/DDBJ whole genome shotgun (WGS) entry which is preliminary data.</text>
</comment>
<evidence type="ECO:0000256" key="2">
    <source>
        <dbReference type="ARBA" id="ARBA00022692"/>
    </source>
</evidence>